<comment type="caution">
    <text evidence="1">The sequence shown here is derived from an EMBL/GenBank/DDBJ whole genome shotgun (WGS) entry which is preliminary data.</text>
</comment>
<dbReference type="OrthoDB" id="2967263at2759"/>
<dbReference type="AlphaFoldDB" id="A0A9P4JPQ2"/>
<name>A0A9P4JPQ2_9PLEO</name>
<keyword evidence="2" id="KW-1185">Reference proteome</keyword>
<organism evidence="1 2">
    <name type="scientific">Delitschia confertaspora ATCC 74209</name>
    <dbReference type="NCBI Taxonomy" id="1513339"/>
    <lineage>
        <taxon>Eukaryota</taxon>
        <taxon>Fungi</taxon>
        <taxon>Dikarya</taxon>
        <taxon>Ascomycota</taxon>
        <taxon>Pezizomycotina</taxon>
        <taxon>Dothideomycetes</taxon>
        <taxon>Pleosporomycetidae</taxon>
        <taxon>Pleosporales</taxon>
        <taxon>Delitschiaceae</taxon>
        <taxon>Delitschia</taxon>
    </lineage>
</organism>
<dbReference type="Gene3D" id="3.90.1140.10">
    <property type="entry name" value="Cyclic phosphodiesterase"/>
    <property type="match status" value="1"/>
</dbReference>
<evidence type="ECO:0008006" key="3">
    <source>
        <dbReference type="Google" id="ProtNLM"/>
    </source>
</evidence>
<dbReference type="SUPFAM" id="SSF55144">
    <property type="entry name" value="LigT-like"/>
    <property type="match status" value="1"/>
</dbReference>
<accession>A0A9P4JPQ2</accession>
<evidence type="ECO:0000313" key="2">
    <source>
        <dbReference type="Proteomes" id="UP000799536"/>
    </source>
</evidence>
<reference evidence="1" key="1">
    <citation type="journal article" date="2020" name="Stud. Mycol.">
        <title>101 Dothideomycetes genomes: a test case for predicting lifestyles and emergence of pathogens.</title>
        <authorList>
            <person name="Haridas S."/>
            <person name="Albert R."/>
            <person name="Binder M."/>
            <person name="Bloem J."/>
            <person name="Labutti K."/>
            <person name="Salamov A."/>
            <person name="Andreopoulos B."/>
            <person name="Baker S."/>
            <person name="Barry K."/>
            <person name="Bills G."/>
            <person name="Bluhm B."/>
            <person name="Cannon C."/>
            <person name="Castanera R."/>
            <person name="Culley D."/>
            <person name="Daum C."/>
            <person name="Ezra D."/>
            <person name="Gonzalez J."/>
            <person name="Henrissat B."/>
            <person name="Kuo A."/>
            <person name="Liang C."/>
            <person name="Lipzen A."/>
            <person name="Lutzoni F."/>
            <person name="Magnuson J."/>
            <person name="Mondo S."/>
            <person name="Nolan M."/>
            <person name="Ohm R."/>
            <person name="Pangilinan J."/>
            <person name="Park H.-J."/>
            <person name="Ramirez L."/>
            <person name="Alfaro M."/>
            <person name="Sun H."/>
            <person name="Tritt A."/>
            <person name="Yoshinaga Y."/>
            <person name="Zwiers L.-H."/>
            <person name="Turgeon B."/>
            <person name="Goodwin S."/>
            <person name="Spatafora J."/>
            <person name="Crous P."/>
            <person name="Grigoriev I."/>
        </authorList>
    </citation>
    <scope>NUCLEOTIDE SEQUENCE</scope>
    <source>
        <strain evidence="1">ATCC 74209</strain>
    </source>
</reference>
<dbReference type="InterPro" id="IPR009097">
    <property type="entry name" value="Cyclic_Pdiesterase"/>
</dbReference>
<evidence type="ECO:0000313" key="1">
    <source>
        <dbReference type="EMBL" id="KAF2200832.1"/>
    </source>
</evidence>
<sequence>MSGKATISAPAQTFVDLSGTSTEAFKNPYEALIAACDGNAAQIQDRYTLHRVTRNTQQKDKMLDRSFPGVSIDPILHKLENELGYKDPRHCLVFWARPTEKVKGLIERVQNELRTVAQNLWLMPRDNLHMTALEITHSRTAPEISQIVENFKASVPLIADYPSGHRARLIRPMIGFDASALALSLVPAAGESLSAGRTLNDDQFTYHHLRRDLFNLCEDAGVKVDSRYVVPSSHLTIGRFIKSEDFTDEKGVPSPGKMEAFVKKIEEINEWLKWEYWPEYNNGVINDGGEWIVGEGKGLDCRMGTLWYGGGESVYVGKGF</sequence>
<proteinExistence type="predicted"/>
<protein>
    <recommendedName>
        <fullName evidence="3">RNA ligase/cyclic nucleotide phosphodiesterase</fullName>
    </recommendedName>
</protein>
<dbReference type="Proteomes" id="UP000799536">
    <property type="component" value="Unassembled WGS sequence"/>
</dbReference>
<dbReference type="EMBL" id="ML994003">
    <property type="protein sequence ID" value="KAF2200832.1"/>
    <property type="molecule type" value="Genomic_DNA"/>
</dbReference>
<gene>
    <name evidence="1" type="ORF">GQ43DRAFT_417135</name>
</gene>